<dbReference type="SUPFAM" id="SSF56925">
    <property type="entry name" value="OMPA-like"/>
    <property type="match status" value="1"/>
</dbReference>
<dbReference type="Gene3D" id="2.40.160.60">
    <property type="entry name" value="Outer membrane protein transport protein (OMPP1/FadL/TodX)"/>
    <property type="match status" value="1"/>
</dbReference>
<dbReference type="InterPro" id="IPR032811">
    <property type="entry name" value="Put_conjugal_transfer"/>
</dbReference>
<dbReference type="EMBL" id="VKME01000008">
    <property type="protein sequence ID" value="MBE0127851.1"/>
    <property type="molecule type" value="Genomic_DNA"/>
</dbReference>
<dbReference type="Proteomes" id="UP000656723">
    <property type="component" value="Unassembled WGS sequence"/>
</dbReference>
<comment type="caution">
    <text evidence="1">The sequence shown here is derived from an EMBL/GenBank/DDBJ whole genome shotgun (WGS) entry which is preliminary data.</text>
</comment>
<gene>
    <name evidence="1" type="ORF">FOT72_07385</name>
</gene>
<reference evidence="1" key="1">
    <citation type="submission" date="2019-07" db="EMBL/GenBank/DDBJ databases">
        <title>KPC-2 carbapenem resistent Enterobacterales isolates from Germany.</title>
        <authorList>
            <person name="Yao Y."/>
            <person name="Falgenhauer L."/>
            <person name="Imirzalioglu C."/>
            <person name="Chakraborty T."/>
        </authorList>
    </citation>
    <scope>NUCLEOTIDE SEQUENCE</scope>
    <source>
        <strain evidence="1">CA13304</strain>
    </source>
</reference>
<organism evidence="1 2">
    <name type="scientific">Citrobacter amalonaticus</name>
    <dbReference type="NCBI Taxonomy" id="35703"/>
    <lineage>
        <taxon>Bacteria</taxon>
        <taxon>Pseudomonadati</taxon>
        <taxon>Pseudomonadota</taxon>
        <taxon>Gammaproteobacteria</taxon>
        <taxon>Enterobacterales</taxon>
        <taxon>Enterobacteriaceae</taxon>
        <taxon>Citrobacter</taxon>
    </lineage>
</organism>
<dbReference type="InterPro" id="IPR011250">
    <property type="entry name" value="OMP/PagP_B-barrel"/>
</dbReference>
<sequence length="380" mass="40348">MGGTGVASANYGSGVLINPALLAKSQPDDDITVIFPAIGGQISDKDNLRDKIDDVTDDVNQYRRSLDNINPLDLFVPGSAGYRQVSTAAGDLADQLESLKGKTASAKAGGGLAVSIPNDVLAVAFVAKANARARVSSSIDQGDIDTLRGVEAVPSSILAVDPDNLKSKGFGRAAIVSDYGVAVARQFELGGVPVSVGVTPKLQKTWLYNYTVSIYDFNSDDINSSRYRNDDTGFNMDAGLAADFGEHWTVGLSGQNLFSRDIDTKEVAGVRDTYQIRPLVTAGVAWQNDLLTLSADGDLTETKGFKSEENSQYVGVGAEVRPLDWLAVRAGYRADVKDNDSNVFTGGVGFAPFNRVHLDLMGLYGEDETWGAGAQVSVTF</sequence>
<name>A0A8I0MJ75_CITAM</name>
<dbReference type="Pfam" id="PF13729">
    <property type="entry name" value="TraF_2"/>
    <property type="match status" value="1"/>
</dbReference>
<protein>
    <submittedName>
        <fullName evidence="1">Conjugal transfer protein TraF</fullName>
    </submittedName>
</protein>
<evidence type="ECO:0000313" key="1">
    <source>
        <dbReference type="EMBL" id="MBE0127851.1"/>
    </source>
</evidence>
<proteinExistence type="predicted"/>
<evidence type="ECO:0000313" key="2">
    <source>
        <dbReference type="Proteomes" id="UP000656723"/>
    </source>
</evidence>
<accession>A0A8I0MJ75</accession>
<dbReference type="AlphaFoldDB" id="A0A8I0MJ75"/>
<dbReference type="OrthoDB" id="6077588at2"/>